<evidence type="ECO:0000256" key="9">
    <source>
        <dbReference type="ARBA" id="ARBA00023118"/>
    </source>
</evidence>
<dbReference type="GO" id="GO:0046872">
    <property type="term" value="F:metal ion binding"/>
    <property type="evidence" value="ECO:0007669"/>
    <property type="project" value="UniProtKB-KW"/>
</dbReference>
<dbReference type="Pfam" id="PF01966">
    <property type="entry name" value="HD"/>
    <property type="match status" value="1"/>
</dbReference>
<dbReference type="InterPro" id="IPR050079">
    <property type="entry name" value="DEAD_box_RNA_helicase"/>
</dbReference>
<dbReference type="GO" id="GO:0003724">
    <property type="term" value="F:RNA helicase activity"/>
    <property type="evidence" value="ECO:0007669"/>
    <property type="project" value="TreeGrafter"/>
</dbReference>
<dbReference type="PROSITE" id="PS51192">
    <property type="entry name" value="HELICASE_ATP_BIND_1"/>
    <property type="match status" value="1"/>
</dbReference>
<dbReference type="Pfam" id="PF22590">
    <property type="entry name" value="Cas3-like_C_2"/>
    <property type="match status" value="1"/>
</dbReference>
<dbReference type="EMBL" id="CP058559">
    <property type="protein sequence ID" value="QNO13731.1"/>
    <property type="molecule type" value="Genomic_DNA"/>
</dbReference>
<comment type="similarity">
    <text evidence="2">In the central section; belongs to the CRISPR-associated helicase Cas3 family.</text>
</comment>
<proteinExistence type="inferred from homology"/>
<feature type="domain" description="HD Cas3-type" evidence="12">
    <location>
        <begin position="6"/>
        <end position="180"/>
    </location>
</feature>
<dbReference type="InterPro" id="IPR011545">
    <property type="entry name" value="DEAD/DEAH_box_helicase_dom"/>
</dbReference>
<dbReference type="InterPro" id="IPR027417">
    <property type="entry name" value="P-loop_NTPase"/>
</dbReference>
<dbReference type="GO" id="GO:0003676">
    <property type="term" value="F:nucleic acid binding"/>
    <property type="evidence" value="ECO:0007669"/>
    <property type="project" value="InterPro"/>
</dbReference>
<dbReference type="SUPFAM" id="SSF52540">
    <property type="entry name" value="P-loop containing nucleoside triphosphate hydrolases"/>
    <property type="match status" value="1"/>
</dbReference>
<feature type="domain" description="Helicase ATP-binding" evidence="11">
    <location>
        <begin position="220"/>
        <end position="403"/>
    </location>
</feature>
<feature type="coiled-coil region" evidence="10">
    <location>
        <begin position="609"/>
        <end position="636"/>
    </location>
</feature>
<dbReference type="PROSITE" id="PS51643">
    <property type="entry name" value="HD_CAS3"/>
    <property type="match status" value="1"/>
</dbReference>
<dbReference type="CDD" id="cd09641">
    <property type="entry name" value="Cas3''_I"/>
    <property type="match status" value="1"/>
</dbReference>
<evidence type="ECO:0000256" key="5">
    <source>
        <dbReference type="ARBA" id="ARBA00022741"/>
    </source>
</evidence>
<dbReference type="InterPro" id="IPR014001">
    <property type="entry name" value="Helicase_ATP-bd"/>
</dbReference>
<dbReference type="NCBIfam" id="TIGR01587">
    <property type="entry name" value="cas3_core"/>
    <property type="match status" value="1"/>
</dbReference>
<dbReference type="PANTHER" id="PTHR47959:SF16">
    <property type="entry name" value="CRISPR-ASSOCIATED NUCLEASE_HELICASE CAS3-RELATED"/>
    <property type="match status" value="1"/>
</dbReference>
<dbReference type="PANTHER" id="PTHR47959">
    <property type="entry name" value="ATP-DEPENDENT RNA HELICASE RHLE-RELATED"/>
    <property type="match status" value="1"/>
</dbReference>
<evidence type="ECO:0000256" key="2">
    <source>
        <dbReference type="ARBA" id="ARBA00009046"/>
    </source>
</evidence>
<gene>
    <name evidence="13" type="primary">cas3</name>
    <name evidence="13" type="ORF">HYG86_02635</name>
</gene>
<dbReference type="AlphaFoldDB" id="A0A7G9W4W9"/>
<dbReference type="SUPFAM" id="SSF109604">
    <property type="entry name" value="HD-domain/PDEase-like"/>
    <property type="match status" value="1"/>
</dbReference>
<keyword evidence="8" id="KW-0067">ATP-binding</keyword>
<dbReference type="GO" id="GO:0016787">
    <property type="term" value="F:hydrolase activity"/>
    <property type="evidence" value="ECO:0007669"/>
    <property type="project" value="UniProtKB-KW"/>
</dbReference>
<comment type="similarity">
    <text evidence="1">In the N-terminal section; belongs to the CRISPR-associated nuclease Cas3-HD family.</text>
</comment>
<sequence length="743" mass="86771">MEYLAKSEPKETIQEHTENLIKNYTLLKTAYPNLNVNWDMLFKACVYHDLGKMNFKFQEKIQRGKREGKEIHHGILSLAFLGTKELRKQGYTDRQIKILAHSIAYHHDRDLDYDFEELAEEIESLKTEAGKFNYQRLDVINVKKISAKYFSKNRIYMTEDTALFFEYVLLKGLLNRIDYAASAHIDVEIKNNFLLSSLNTMMEEWKMSNPVSTWNELQSFMLKNSEKNVVAIAETGMGKTEAGLLWIGDNKGFFTLPLKTAINSIYSRIATKIVAQDYQERVGLLHSDTYSEYIARTQPNEVDVDEYFSKTKQLSLPLTVCTLDQIFDFVYRYRGFESKLATLSYSKVVIDEVQMYSPDLVAYLILGLYFITKVGGKFAILTATLPSLILDLLREENIDFLPPQTFTNDNRVRHSIKVIEEKLDVNFISNLYDNNKILIICNTVKESQRVYSELVDNWHLQNVNLFHSGFIKKHRKEKEEKIIRMGDRNSPESGIWVTTQIVEASLDIDFDILVTELSDINGLFQRLGRCYRGRNIDFEGYNCFVFDGGSGDCTGVGHVIDKDIFRMSKRVLKGMEGKLKESEKMDIVKNLYTTDNLRNTEYYKMLKNNMEYVRSIEDYEMKKDEMRKRFRNINAIDVIPKIIAETYADEIEDYIIRITKTYSKEMSIEEKRKVKKDKVIARNLLREFTVSVPYHRAKDRIVDQIDINEFNFIPILNCNYSKERGVEYTKEQEANGELVDNFF</sequence>
<dbReference type="RefSeq" id="WP_213167396.1">
    <property type="nucleotide sequence ID" value="NZ_CP058559.1"/>
</dbReference>
<dbReference type="GO" id="GO:0004518">
    <property type="term" value="F:nuclease activity"/>
    <property type="evidence" value="ECO:0007669"/>
    <property type="project" value="UniProtKB-KW"/>
</dbReference>
<organism evidence="13 14">
    <name type="scientific">Alkalicella caledoniensis</name>
    <dbReference type="NCBI Taxonomy" id="2731377"/>
    <lineage>
        <taxon>Bacteria</taxon>
        <taxon>Bacillati</taxon>
        <taxon>Bacillota</taxon>
        <taxon>Clostridia</taxon>
        <taxon>Eubacteriales</taxon>
        <taxon>Proteinivoracaceae</taxon>
        <taxon>Alkalicella</taxon>
    </lineage>
</organism>
<keyword evidence="14" id="KW-1185">Reference proteome</keyword>
<dbReference type="KEGG" id="acae:HYG86_02635"/>
<evidence type="ECO:0000256" key="4">
    <source>
        <dbReference type="ARBA" id="ARBA00022723"/>
    </source>
</evidence>
<keyword evidence="5" id="KW-0547">Nucleotide-binding</keyword>
<dbReference type="InterPro" id="IPR006674">
    <property type="entry name" value="HD_domain"/>
</dbReference>
<keyword evidence="4" id="KW-0479">Metal-binding</keyword>
<keyword evidence="3" id="KW-0540">Nuclease</keyword>
<keyword evidence="10" id="KW-0175">Coiled coil</keyword>
<protein>
    <submittedName>
        <fullName evidence="13">CRISPR-associated helicase Cas3</fullName>
    </submittedName>
</protein>
<accession>A0A7G9W4W9</accession>
<evidence type="ECO:0000313" key="13">
    <source>
        <dbReference type="EMBL" id="QNO13731.1"/>
    </source>
</evidence>
<keyword evidence="6" id="KW-0378">Hydrolase</keyword>
<dbReference type="Proteomes" id="UP000516160">
    <property type="component" value="Chromosome"/>
</dbReference>
<evidence type="ECO:0000256" key="10">
    <source>
        <dbReference type="SAM" id="Coils"/>
    </source>
</evidence>
<dbReference type="InterPro" id="IPR038257">
    <property type="entry name" value="CRISPR-assoc_Cas3_HD_sf"/>
</dbReference>
<keyword evidence="9" id="KW-0051">Antiviral defense</keyword>
<dbReference type="InterPro" id="IPR006474">
    <property type="entry name" value="Helicase_Cas3_CRISPR-ass_core"/>
</dbReference>
<evidence type="ECO:0000256" key="3">
    <source>
        <dbReference type="ARBA" id="ARBA00022722"/>
    </source>
</evidence>
<evidence type="ECO:0000259" key="12">
    <source>
        <dbReference type="PROSITE" id="PS51643"/>
    </source>
</evidence>
<dbReference type="GO" id="GO:0051607">
    <property type="term" value="P:defense response to virus"/>
    <property type="evidence" value="ECO:0007669"/>
    <property type="project" value="UniProtKB-KW"/>
</dbReference>
<dbReference type="Gene3D" id="1.10.3210.30">
    <property type="match status" value="1"/>
</dbReference>
<dbReference type="GO" id="GO:0005829">
    <property type="term" value="C:cytosol"/>
    <property type="evidence" value="ECO:0007669"/>
    <property type="project" value="TreeGrafter"/>
</dbReference>
<dbReference type="Pfam" id="PF00270">
    <property type="entry name" value="DEAD"/>
    <property type="match status" value="1"/>
</dbReference>
<evidence type="ECO:0000256" key="8">
    <source>
        <dbReference type="ARBA" id="ARBA00022840"/>
    </source>
</evidence>
<keyword evidence="7" id="KW-0347">Helicase</keyword>
<name>A0A7G9W4W9_ALKCA</name>
<dbReference type="InterPro" id="IPR006483">
    <property type="entry name" value="CRISPR-assoc_Cas3_HD"/>
</dbReference>
<dbReference type="InterPro" id="IPR054712">
    <property type="entry name" value="Cas3-like_dom"/>
</dbReference>
<evidence type="ECO:0000259" key="11">
    <source>
        <dbReference type="PROSITE" id="PS51192"/>
    </source>
</evidence>
<evidence type="ECO:0000256" key="6">
    <source>
        <dbReference type="ARBA" id="ARBA00022801"/>
    </source>
</evidence>
<dbReference type="SMART" id="SM00487">
    <property type="entry name" value="DEXDc"/>
    <property type="match status" value="1"/>
</dbReference>
<dbReference type="NCBIfam" id="TIGR01596">
    <property type="entry name" value="cas3_HD"/>
    <property type="match status" value="1"/>
</dbReference>
<dbReference type="Gene3D" id="3.40.50.300">
    <property type="entry name" value="P-loop containing nucleotide triphosphate hydrolases"/>
    <property type="match status" value="2"/>
</dbReference>
<evidence type="ECO:0000256" key="7">
    <source>
        <dbReference type="ARBA" id="ARBA00022806"/>
    </source>
</evidence>
<evidence type="ECO:0000313" key="14">
    <source>
        <dbReference type="Proteomes" id="UP000516160"/>
    </source>
</evidence>
<evidence type="ECO:0000256" key="1">
    <source>
        <dbReference type="ARBA" id="ARBA00006847"/>
    </source>
</evidence>
<dbReference type="GO" id="GO:0005524">
    <property type="term" value="F:ATP binding"/>
    <property type="evidence" value="ECO:0007669"/>
    <property type="project" value="UniProtKB-KW"/>
</dbReference>
<reference evidence="13 14" key="1">
    <citation type="submission" date="2020-07" db="EMBL/GenBank/DDBJ databases">
        <title>Alkalicella. sp. LB2 genome.</title>
        <authorList>
            <person name="Postec A."/>
            <person name="Quemeneur M."/>
        </authorList>
    </citation>
    <scope>NUCLEOTIDE SEQUENCE [LARGE SCALE GENOMIC DNA]</scope>
    <source>
        <strain evidence="13 14">LB2</strain>
    </source>
</reference>